<dbReference type="GO" id="GO:0016740">
    <property type="term" value="F:transferase activity"/>
    <property type="evidence" value="ECO:0007669"/>
    <property type="project" value="UniProtKB-KW"/>
</dbReference>
<dbReference type="NCBIfam" id="NF007831">
    <property type="entry name" value="PRK10542.1"/>
    <property type="match status" value="1"/>
</dbReference>
<dbReference type="AlphaFoldDB" id="A0A127P4T0"/>
<dbReference type="CDD" id="cd03188">
    <property type="entry name" value="GST_C_Beta"/>
    <property type="match status" value="1"/>
</dbReference>
<dbReference type="Gene3D" id="3.40.30.10">
    <property type="entry name" value="Glutaredoxin"/>
    <property type="match status" value="1"/>
</dbReference>
<dbReference type="Proteomes" id="UP000072421">
    <property type="component" value="Chromosome"/>
</dbReference>
<evidence type="ECO:0000259" key="1">
    <source>
        <dbReference type="PROSITE" id="PS50404"/>
    </source>
</evidence>
<dbReference type="InterPro" id="IPR010987">
    <property type="entry name" value="Glutathione-S-Trfase_C-like"/>
</dbReference>
<dbReference type="PANTHER" id="PTHR44051:SF8">
    <property type="entry name" value="GLUTATHIONE S-TRANSFERASE GSTA"/>
    <property type="match status" value="1"/>
</dbReference>
<dbReference type="OrthoDB" id="8772754at2"/>
<dbReference type="InterPro" id="IPR036282">
    <property type="entry name" value="Glutathione-S-Trfase_C_sf"/>
</dbReference>
<dbReference type="InterPro" id="IPR004045">
    <property type="entry name" value="Glutathione_S-Trfase_N"/>
</dbReference>
<feature type="domain" description="GST N-terminal" evidence="1">
    <location>
        <begin position="1"/>
        <end position="81"/>
    </location>
</feature>
<gene>
    <name evidence="3" type="ORF">CFter6_0026</name>
</gene>
<dbReference type="InterPro" id="IPR036249">
    <property type="entry name" value="Thioredoxin-like_sf"/>
</dbReference>
<dbReference type="SFLD" id="SFLDG01150">
    <property type="entry name" value="Main.1:_Beta-like"/>
    <property type="match status" value="1"/>
</dbReference>
<reference evidence="3 4" key="1">
    <citation type="submission" date="2015-11" db="EMBL/GenBank/DDBJ databases">
        <title>Exploring the genomic traits of fungus-feeding bacterial genus Collimonas.</title>
        <authorList>
            <person name="Song C."/>
            <person name="Schmidt R."/>
            <person name="de Jager V."/>
            <person name="Krzyzanowska D."/>
            <person name="Jongedijk E."/>
            <person name="Cankar K."/>
            <person name="Beekwilder J."/>
            <person name="van Veen A."/>
            <person name="de Boer W."/>
            <person name="van Veen J.A."/>
            <person name="Garbeva P."/>
        </authorList>
    </citation>
    <scope>NUCLEOTIDE SEQUENCE [LARGE SCALE GENOMIC DNA]</scope>
    <source>
        <strain evidence="3 4">Ter6</strain>
    </source>
</reference>
<sequence>MKLYYIPSACSLSPHIVANELGLTIELVKVDSKTKRTEHGDDYLAINPKGYVPALQLDDGRVLTEGPAVVQCLADLKPEAQLAPANGSMARYRLQEMLGYINSELHQGYLPLFYPETSDEMRAGRMAHLRKHYALIDATLGFTPFLLGEQFSIADAYLFVVTRWAAFVNLDLAPFPHLQAFQERIATRPAVQAALRREQPAAG</sequence>
<dbReference type="SFLD" id="SFLDG00358">
    <property type="entry name" value="Main_(cytGST)"/>
    <property type="match status" value="1"/>
</dbReference>
<dbReference type="PROSITE" id="PS50404">
    <property type="entry name" value="GST_NTER"/>
    <property type="match status" value="1"/>
</dbReference>
<evidence type="ECO:0000313" key="4">
    <source>
        <dbReference type="Proteomes" id="UP000072421"/>
    </source>
</evidence>
<protein>
    <submittedName>
        <fullName evidence="3">Glutathione S-transferase, C-terminal domain protein</fullName>
    </submittedName>
</protein>
<dbReference type="RefSeq" id="WP_061538208.1">
    <property type="nucleotide sequence ID" value="NZ_CP013232.1"/>
</dbReference>
<dbReference type="SUPFAM" id="SSF47616">
    <property type="entry name" value="GST C-terminal domain-like"/>
    <property type="match status" value="1"/>
</dbReference>
<dbReference type="EMBL" id="CP013232">
    <property type="protein sequence ID" value="AMO92757.1"/>
    <property type="molecule type" value="Genomic_DNA"/>
</dbReference>
<dbReference type="SUPFAM" id="SSF52833">
    <property type="entry name" value="Thioredoxin-like"/>
    <property type="match status" value="1"/>
</dbReference>
<dbReference type="Gene3D" id="1.20.1050.10">
    <property type="match status" value="1"/>
</dbReference>
<dbReference type="InterPro" id="IPR040079">
    <property type="entry name" value="Glutathione_S-Trfase"/>
</dbReference>
<feature type="domain" description="GST C-terminal" evidence="2">
    <location>
        <begin position="87"/>
        <end position="203"/>
    </location>
</feature>
<dbReference type="Pfam" id="PF13409">
    <property type="entry name" value="GST_N_2"/>
    <property type="match status" value="1"/>
</dbReference>
<dbReference type="PATRIC" id="fig|158899.10.peg.27"/>
<dbReference type="InterPro" id="IPR004046">
    <property type="entry name" value="GST_C"/>
</dbReference>
<organism evidence="3">
    <name type="scientific">Collimonas fungivorans</name>
    <dbReference type="NCBI Taxonomy" id="158899"/>
    <lineage>
        <taxon>Bacteria</taxon>
        <taxon>Pseudomonadati</taxon>
        <taxon>Pseudomonadota</taxon>
        <taxon>Betaproteobacteria</taxon>
        <taxon>Burkholderiales</taxon>
        <taxon>Oxalobacteraceae</taxon>
        <taxon>Collimonas</taxon>
    </lineage>
</organism>
<name>A0A127P4T0_9BURK</name>
<evidence type="ECO:0000313" key="3">
    <source>
        <dbReference type="EMBL" id="AMO92757.1"/>
    </source>
</evidence>
<evidence type="ECO:0000259" key="2">
    <source>
        <dbReference type="PROSITE" id="PS50405"/>
    </source>
</evidence>
<dbReference type="PROSITE" id="PS50405">
    <property type="entry name" value="GST_CTER"/>
    <property type="match status" value="1"/>
</dbReference>
<dbReference type="SFLD" id="SFLDS00019">
    <property type="entry name" value="Glutathione_Transferase_(cytos"/>
    <property type="match status" value="1"/>
</dbReference>
<accession>A0A127P4T0</accession>
<proteinExistence type="predicted"/>
<keyword evidence="3" id="KW-0808">Transferase</keyword>
<dbReference type="Pfam" id="PF00043">
    <property type="entry name" value="GST_C"/>
    <property type="match status" value="1"/>
</dbReference>
<dbReference type="PANTHER" id="PTHR44051">
    <property type="entry name" value="GLUTATHIONE S-TRANSFERASE-RELATED"/>
    <property type="match status" value="1"/>
</dbReference>
<dbReference type="CDD" id="cd03057">
    <property type="entry name" value="GST_N_Beta"/>
    <property type="match status" value="1"/>
</dbReference>